<dbReference type="Proteomes" id="UP000494115">
    <property type="component" value="Unassembled WGS sequence"/>
</dbReference>
<proteinExistence type="predicted"/>
<name>A0A6S7BDT5_9BURK</name>
<protein>
    <recommendedName>
        <fullName evidence="3">AlpA family phage regulatory protein</fullName>
    </recommendedName>
</protein>
<dbReference type="Gene3D" id="1.10.238.160">
    <property type="match status" value="1"/>
</dbReference>
<keyword evidence="2" id="KW-1185">Reference proteome</keyword>
<sequence length="71" mass="8094">MKNETELEKYIRPAQLVKERFVPFSAPTLWRKVKDGNFPKPLKINGITAWPLSVIRAWQQQVSGGAEQEAA</sequence>
<evidence type="ECO:0000313" key="1">
    <source>
        <dbReference type="EMBL" id="CAB3795079.1"/>
    </source>
</evidence>
<reference evidence="1 2" key="1">
    <citation type="submission" date="2020-04" db="EMBL/GenBank/DDBJ databases">
        <authorList>
            <person name="De Canck E."/>
        </authorList>
    </citation>
    <scope>NUCLEOTIDE SEQUENCE [LARGE SCALE GENOMIC DNA]</scope>
    <source>
        <strain evidence="1 2">LMG 28138</strain>
    </source>
</reference>
<dbReference type="AlphaFoldDB" id="A0A6S7BDT5"/>
<evidence type="ECO:0008006" key="3">
    <source>
        <dbReference type="Google" id="ProtNLM"/>
    </source>
</evidence>
<evidence type="ECO:0000313" key="2">
    <source>
        <dbReference type="Proteomes" id="UP000494115"/>
    </source>
</evidence>
<organism evidence="1 2">
    <name type="scientific">Pararobbsia alpina</name>
    <dbReference type="NCBI Taxonomy" id="621374"/>
    <lineage>
        <taxon>Bacteria</taxon>
        <taxon>Pseudomonadati</taxon>
        <taxon>Pseudomonadota</taxon>
        <taxon>Betaproteobacteria</taxon>
        <taxon>Burkholderiales</taxon>
        <taxon>Burkholderiaceae</taxon>
        <taxon>Pararobbsia</taxon>
    </lineage>
</organism>
<dbReference type="EMBL" id="CADIKM010000020">
    <property type="protein sequence ID" value="CAB3795079.1"/>
    <property type="molecule type" value="Genomic_DNA"/>
</dbReference>
<gene>
    <name evidence="1" type="ORF">LMG28138_03809</name>
</gene>
<accession>A0A6S7BDT5</accession>
<dbReference type="RefSeq" id="WP_175106338.1">
    <property type="nucleotide sequence ID" value="NZ_CADIKM010000020.1"/>
</dbReference>